<dbReference type="KEGG" id="ovi:T265_13062"/>
<sequence>TGYLTLCKKLCQILTENLRREVDSRFFSPHHPLHFDTVLHPQPIAPWTKLLAGNLTVSRSPAAGVASYVFPSRADLLAAEAREGVIALLTKYPIFRGKLPSYFFNQTLQGPHFRRQIWRLILANERVRLLYVDLLRNDVDKTKSTRDEAISRMCQEFINSDPTMASLRGSAGCLYAMKSVLSFFHIACNAAEDVSIAHVRMAAAFVLAMRDFLPRKIALTSASEFACNGFYTSLPTHCLIACGPLPPFTWLCEKSPLRKSVDWRTQHVANPAPSMQTQPPELEDITVLIEEFFSLVSQMPSYLTHQPATWFRKFRPRPKHLHHNSNMATVAEVDWKVGRKMFGVLLLQNLRKIDAKMASEVVNEIVVVRGIVLVEDMGRQDHLCSEVIYELVEPLVESLFSGFLDPDVLLFVWDQIVLCLVGSAPVEQSLTQVLCSVMSILFYLAWLRAPNEGLFRLVPQATHRTIWTSTEPVPDCRFLDEENLTGTDDIPTKSFIRRVREVARKLHVDDIKFMVKRHFFTEVFSHLSGFARDASGFHADSQGEHWTRVSLLLELISSAYPMAVPGFEPRTSDMRGEHVQRTLSRLDRRTCCHLSYVTATWSEWIGMLEKPERSLLEHREDQRLLRFKELERVKQTERDLRKTMESLKLCQQQLKEARDDAEEARRQARKSKLRQEQLEEESQAWEAIVQSLEKKLANANSQLQSHVEAARSTKLATFSCYEDKKDSVDC</sequence>
<name>A0A074ZYA9_OPIVI</name>
<dbReference type="GeneID" id="20327230"/>
<dbReference type="Proteomes" id="UP000054324">
    <property type="component" value="Unassembled WGS sequence"/>
</dbReference>
<keyword evidence="3" id="KW-1185">Reference proteome</keyword>
<gene>
    <name evidence="2" type="ORF">T265_13062</name>
</gene>
<evidence type="ECO:0000313" key="3">
    <source>
        <dbReference type="Proteomes" id="UP000054324"/>
    </source>
</evidence>
<feature type="coiled-coil region" evidence="1">
    <location>
        <begin position="633"/>
        <end position="709"/>
    </location>
</feature>
<organism evidence="2 3">
    <name type="scientific">Opisthorchis viverrini</name>
    <name type="common">Southeast Asian liver fluke</name>
    <dbReference type="NCBI Taxonomy" id="6198"/>
    <lineage>
        <taxon>Eukaryota</taxon>
        <taxon>Metazoa</taxon>
        <taxon>Spiralia</taxon>
        <taxon>Lophotrochozoa</taxon>
        <taxon>Platyhelminthes</taxon>
        <taxon>Trematoda</taxon>
        <taxon>Digenea</taxon>
        <taxon>Opisthorchiida</taxon>
        <taxon>Opisthorchiata</taxon>
        <taxon>Opisthorchiidae</taxon>
        <taxon>Opisthorchis</taxon>
    </lineage>
</organism>
<dbReference type="OrthoDB" id="2126613at2759"/>
<reference evidence="2 3" key="1">
    <citation type="submission" date="2013-11" db="EMBL/GenBank/DDBJ databases">
        <title>Opisthorchis viverrini - life in the bile duct.</title>
        <authorList>
            <person name="Young N.D."/>
            <person name="Nagarajan N."/>
            <person name="Lin S.J."/>
            <person name="Korhonen P.K."/>
            <person name="Jex A.R."/>
            <person name="Hall R.S."/>
            <person name="Safavi-Hemami H."/>
            <person name="Kaewkong W."/>
            <person name="Bertrand D."/>
            <person name="Gao S."/>
            <person name="Seet Q."/>
            <person name="Wongkham S."/>
            <person name="Teh B.T."/>
            <person name="Wongkham C."/>
            <person name="Intapan P.M."/>
            <person name="Maleewong W."/>
            <person name="Yang X."/>
            <person name="Hu M."/>
            <person name="Wang Z."/>
            <person name="Hofmann A."/>
            <person name="Sternberg P.W."/>
            <person name="Tan P."/>
            <person name="Wang J."/>
            <person name="Gasser R.B."/>
        </authorList>
    </citation>
    <scope>NUCLEOTIDE SEQUENCE [LARGE SCALE GENOMIC DNA]</scope>
</reference>
<evidence type="ECO:0000313" key="2">
    <source>
        <dbReference type="EMBL" id="KER30977.1"/>
    </source>
</evidence>
<dbReference type="CTD" id="20327230"/>
<evidence type="ECO:0000256" key="1">
    <source>
        <dbReference type="SAM" id="Coils"/>
    </source>
</evidence>
<protein>
    <submittedName>
        <fullName evidence="2">Uncharacterized protein</fullName>
    </submittedName>
</protein>
<proteinExistence type="predicted"/>
<accession>A0A074ZYA9</accession>
<dbReference type="STRING" id="6198.A0A074ZYA9"/>
<keyword evidence="1" id="KW-0175">Coiled coil</keyword>
<dbReference type="AlphaFoldDB" id="A0A074ZYA9"/>
<dbReference type="EMBL" id="KL596652">
    <property type="protein sequence ID" value="KER30977.1"/>
    <property type="molecule type" value="Genomic_DNA"/>
</dbReference>
<dbReference type="RefSeq" id="XP_009165278.1">
    <property type="nucleotide sequence ID" value="XM_009167014.1"/>
</dbReference>
<feature type="non-terminal residue" evidence="2">
    <location>
        <position position="1"/>
    </location>
</feature>
<feature type="non-terminal residue" evidence="2">
    <location>
        <position position="730"/>
    </location>
</feature>